<evidence type="ECO:0000256" key="2">
    <source>
        <dbReference type="SAM" id="Phobius"/>
    </source>
</evidence>
<protein>
    <recommendedName>
        <fullName evidence="5">DUF3160 domain-containing protein</fullName>
    </recommendedName>
</protein>
<dbReference type="SMART" id="SM01325">
    <property type="entry name" value="DUF3160"/>
    <property type="match status" value="1"/>
</dbReference>
<reference evidence="3 4" key="1">
    <citation type="journal article" date="2016" name="Nat. Commun.">
        <title>Thousands of microbial genomes shed light on interconnected biogeochemical processes in an aquifer system.</title>
        <authorList>
            <person name="Anantharaman K."/>
            <person name="Brown C.T."/>
            <person name="Hug L.A."/>
            <person name="Sharon I."/>
            <person name="Castelle C.J."/>
            <person name="Probst A.J."/>
            <person name="Thomas B.C."/>
            <person name="Singh A."/>
            <person name="Wilkins M.J."/>
            <person name="Karaoz U."/>
            <person name="Brodie E.L."/>
            <person name="Williams K.H."/>
            <person name="Hubbard S.S."/>
            <person name="Banfield J.F."/>
        </authorList>
    </citation>
    <scope>NUCLEOTIDE SEQUENCE [LARGE SCALE GENOMIC DNA]</scope>
</reference>
<feature type="region of interest" description="Disordered" evidence="1">
    <location>
        <begin position="48"/>
        <end position="73"/>
    </location>
</feature>
<dbReference type="EMBL" id="MFGB01000023">
    <property type="protein sequence ID" value="OGF25089.1"/>
    <property type="molecule type" value="Genomic_DNA"/>
</dbReference>
<sequence>MPEEIKSEINNEGAGWPHNPGRSYVRKMIVLLFLALSIGAGAAYYTSRPKPSVPAPDTSVAPADEGGYATAGEDALPKEGSVPFVFSLVKPVFALSDDAGTAAVIPSLPAYKPTADELKNLDDFKREFSESELEALSAAGFFLSDEDMVGEQRSGNDDFADIYEAFSGSSNKYYRQADNALFITSDVALHLYHILVDRSFQKIEEIKFQPMLKEITRALFEDSLRNYETASDPALKDSYGRLAVFYLVPLVVLDAADRGRTELKPEDFDTYAQFLAAKEARDEEISRAGLDFSLDEPRYNGRELGGDIFSPAQAELELIREAKGLAPSPLFTPYRPYLQNDYSQFKPRSHYTKNDALKSYFIAMMWYGRMGFSLDSPELTRDAIMITGQVNSLKAGGRAVAEIYADMAGAIEFFVGQVDDLTPYEYTGLIREVYGETVAAERLADDSALRAFIGAAIEKLPRPRIVSEAVDLYDNGGERDALLRQLMQFRFMGQRFTPDAYILNQLTQGVGAPDPETGQNLPSMTTALMPVNIIAPGNATVGKYVDVWVAAEASASDRIIAKKTRELREEFAAFDEAVWTQNIYWSWLDSYRSLLSGYGPGYPYFMTTGEWQKKNLGTVLGSYAELKHDTLLYAKQSYAERGGGGDNPSKLPPVPKGYVEADPAFWSRIKALARMTDNGLTERGLMPEYFGVRYKTFADICGFFAGLAEKELKDEVISEEDFEKLRVSGFIFEDLAAPLPGEELSDKERRAGIIADIHTDAVSGRILYEATGKPYIIYAAVEDANGARLTRGAVFNHYELTGPLTERYADEDWQERVYDGKGDLPAADAWSRELMK</sequence>
<evidence type="ECO:0000313" key="4">
    <source>
        <dbReference type="Proteomes" id="UP000178367"/>
    </source>
</evidence>
<name>A0A1F5SEL6_9BACT</name>
<evidence type="ECO:0000256" key="1">
    <source>
        <dbReference type="SAM" id="MobiDB-lite"/>
    </source>
</evidence>
<dbReference type="AlphaFoldDB" id="A0A1F5SEL6"/>
<keyword evidence="2" id="KW-1133">Transmembrane helix</keyword>
<organism evidence="3 4">
    <name type="scientific">Candidatus Falkowbacteria bacterium RIFOXYA2_FULL_47_19</name>
    <dbReference type="NCBI Taxonomy" id="1797994"/>
    <lineage>
        <taxon>Bacteria</taxon>
        <taxon>Candidatus Falkowiibacteriota</taxon>
    </lineage>
</organism>
<keyword evidence="2" id="KW-0472">Membrane</keyword>
<comment type="caution">
    <text evidence="3">The sequence shown here is derived from an EMBL/GenBank/DDBJ whole genome shotgun (WGS) entry which is preliminary data.</text>
</comment>
<evidence type="ECO:0000313" key="3">
    <source>
        <dbReference type="EMBL" id="OGF25089.1"/>
    </source>
</evidence>
<feature type="transmembrane region" description="Helical" evidence="2">
    <location>
        <begin position="28"/>
        <end position="46"/>
    </location>
</feature>
<proteinExistence type="predicted"/>
<dbReference type="STRING" id="1797994.A2227_07105"/>
<accession>A0A1F5SEL6</accession>
<keyword evidence="2" id="KW-0812">Transmembrane</keyword>
<dbReference type="InterPro" id="IPR022601">
    <property type="entry name" value="DUF3160"/>
</dbReference>
<evidence type="ECO:0008006" key="5">
    <source>
        <dbReference type="Google" id="ProtNLM"/>
    </source>
</evidence>
<dbReference type="Pfam" id="PF11369">
    <property type="entry name" value="DUF3160"/>
    <property type="match status" value="1"/>
</dbReference>
<dbReference type="Proteomes" id="UP000178367">
    <property type="component" value="Unassembled WGS sequence"/>
</dbReference>
<gene>
    <name evidence="3" type="ORF">A2227_07105</name>
</gene>